<keyword evidence="2" id="KW-1185">Reference proteome</keyword>
<organism evidence="1 2">
    <name type="scientific">Rhododendron molle</name>
    <name type="common">Chinese azalea</name>
    <name type="synonym">Azalea mollis</name>
    <dbReference type="NCBI Taxonomy" id="49168"/>
    <lineage>
        <taxon>Eukaryota</taxon>
        <taxon>Viridiplantae</taxon>
        <taxon>Streptophyta</taxon>
        <taxon>Embryophyta</taxon>
        <taxon>Tracheophyta</taxon>
        <taxon>Spermatophyta</taxon>
        <taxon>Magnoliopsida</taxon>
        <taxon>eudicotyledons</taxon>
        <taxon>Gunneridae</taxon>
        <taxon>Pentapetalae</taxon>
        <taxon>asterids</taxon>
        <taxon>Ericales</taxon>
        <taxon>Ericaceae</taxon>
        <taxon>Ericoideae</taxon>
        <taxon>Rhodoreae</taxon>
        <taxon>Rhododendron</taxon>
    </lineage>
</organism>
<proteinExistence type="predicted"/>
<comment type="caution">
    <text evidence="1">The sequence shown here is derived from an EMBL/GenBank/DDBJ whole genome shotgun (WGS) entry which is preliminary data.</text>
</comment>
<protein>
    <submittedName>
        <fullName evidence="1">Uncharacterized protein</fullName>
    </submittedName>
</protein>
<reference evidence="1" key="1">
    <citation type="submission" date="2022-02" db="EMBL/GenBank/DDBJ databases">
        <title>Plant Genome Project.</title>
        <authorList>
            <person name="Zhang R.-G."/>
        </authorList>
    </citation>
    <scope>NUCLEOTIDE SEQUENCE</scope>
    <source>
        <strain evidence="1">AT1</strain>
    </source>
</reference>
<dbReference type="EMBL" id="CM046392">
    <property type="protein sequence ID" value="KAI8555110.1"/>
    <property type="molecule type" value="Genomic_DNA"/>
</dbReference>
<evidence type="ECO:0000313" key="1">
    <source>
        <dbReference type="EMBL" id="KAI8555110.1"/>
    </source>
</evidence>
<sequence length="78" mass="9025">MRIFIESMEFDLWTIVEEGYTKPTITTEGITYEKPKSKRSTDEKNLYTLNSRAMNALFCGFSPDEYNEVSVSKTAKEI</sequence>
<evidence type="ECO:0000313" key="2">
    <source>
        <dbReference type="Proteomes" id="UP001062846"/>
    </source>
</evidence>
<gene>
    <name evidence="1" type="ORF">RHMOL_Rhmol05G0148700</name>
</gene>
<accession>A0ACC0NP97</accession>
<dbReference type="Proteomes" id="UP001062846">
    <property type="component" value="Chromosome 5"/>
</dbReference>
<name>A0ACC0NP97_RHOML</name>